<comment type="caution">
    <text evidence="2">The sequence shown here is derived from an EMBL/GenBank/DDBJ whole genome shotgun (WGS) entry which is preliminary data.</text>
</comment>
<proteinExistence type="predicted"/>
<name>A0ABR4KRB3_9EURO</name>
<accession>A0ABR4KRB3</accession>
<sequence length="165" mass="18596">MRVGGTTALGRHDVNGVKARMGVIADATTFILRRAYLYEACRVDRMGARKQVQTPAEGHEWLWQASPPFMTYLEVDFLAYCWKVDFFLKDVPFLIELDSLTPVIERSGDKHLVGVVRPGVSGNASQRIPKKEKLQIEKWNSLRAAKSNKKGRRKNRGGLGPTLIK</sequence>
<reference evidence="2 3" key="1">
    <citation type="submission" date="2024-07" db="EMBL/GenBank/DDBJ databases">
        <title>Section-level genome sequencing and comparative genomics of Aspergillus sections Usti and Cavernicolus.</title>
        <authorList>
            <consortium name="Lawrence Berkeley National Laboratory"/>
            <person name="Nybo J.L."/>
            <person name="Vesth T.C."/>
            <person name="Theobald S."/>
            <person name="Frisvad J.C."/>
            <person name="Larsen T.O."/>
            <person name="Kjaerboelling I."/>
            <person name="Rothschild-Mancinelli K."/>
            <person name="Lyhne E.K."/>
            <person name="Kogle M.E."/>
            <person name="Barry K."/>
            <person name="Clum A."/>
            <person name="Na H."/>
            <person name="Ledsgaard L."/>
            <person name="Lin J."/>
            <person name="Lipzen A."/>
            <person name="Kuo A."/>
            <person name="Riley R."/>
            <person name="Mondo S."/>
            <person name="Labutti K."/>
            <person name="Haridas S."/>
            <person name="Pangalinan J."/>
            <person name="Salamov A.A."/>
            <person name="Simmons B.A."/>
            <person name="Magnuson J.K."/>
            <person name="Chen J."/>
            <person name="Drula E."/>
            <person name="Henrissat B."/>
            <person name="Wiebenga A."/>
            <person name="Lubbers R.J."/>
            <person name="Gomes A.C."/>
            <person name="Makela M.R."/>
            <person name="Stajich J."/>
            <person name="Grigoriev I.V."/>
            <person name="Mortensen U.H."/>
            <person name="De Vries R.P."/>
            <person name="Baker S.E."/>
            <person name="Andersen M.R."/>
        </authorList>
    </citation>
    <scope>NUCLEOTIDE SEQUENCE [LARGE SCALE GENOMIC DNA]</scope>
    <source>
        <strain evidence="2 3">CBS 123904</strain>
    </source>
</reference>
<feature type="region of interest" description="Disordered" evidence="1">
    <location>
        <begin position="145"/>
        <end position="165"/>
    </location>
</feature>
<feature type="compositionally biased region" description="Basic residues" evidence="1">
    <location>
        <begin position="146"/>
        <end position="156"/>
    </location>
</feature>
<evidence type="ECO:0000313" key="2">
    <source>
        <dbReference type="EMBL" id="KAL2854354.1"/>
    </source>
</evidence>
<evidence type="ECO:0000313" key="3">
    <source>
        <dbReference type="Proteomes" id="UP001610446"/>
    </source>
</evidence>
<keyword evidence="3" id="KW-1185">Reference proteome</keyword>
<protein>
    <submittedName>
        <fullName evidence="2">Uncharacterized protein</fullName>
    </submittedName>
</protein>
<dbReference type="EMBL" id="JBFXLU010000015">
    <property type="protein sequence ID" value="KAL2854354.1"/>
    <property type="molecule type" value="Genomic_DNA"/>
</dbReference>
<organism evidence="2 3">
    <name type="scientific">Aspergillus pseudoustus</name>
    <dbReference type="NCBI Taxonomy" id="1810923"/>
    <lineage>
        <taxon>Eukaryota</taxon>
        <taxon>Fungi</taxon>
        <taxon>Dikarya</taxon>
        <taxon>Ascomycota</taxon>
        <taxon>Pezizomycotina</taxon>
        <taxon>Eurotiomycetes</taxon>
        <taxon>Eurotiomycetidae</taxon>
        <taxon>Eurotiales</taxon>
        <taxon>Aspergillaceae</taxon>
        <taxon>Aspergillus</taxon>
        <taxon>Aspergillus subgen. Nidulantes</taxon>
    </lineage>
</organism>
<gene>
    <name evidence="2" type="ORF">BJY01DRAFT_36434</name>
</gene>
<dbReference type="Proteomes" id="UP001610446">
    <property type="component" value="Unassembled WGS sequence"/>
</dbReference>
<evidence type="ECO:0000256" key="1">
    <source>
        <dbReference type="SAM" id="MobiDB-lite"/>
    </source>
</evidence>